<proteinExistence type="predicted"/>
<feature type="domain" description="ABC transporter" evidence="3">
    <location>
        <begin position="258"/>
        <end position="503"/>
    </location>
</feature>
<evidence type="ECO:0000256" key="2">
    <source>
        <dbReference type="ARBA" id="ARBA00022840"/>
    </source>
</evidence>
<feature type="domain" description="ABC transporter" evidence="3">
    <location>
        <begin position="8"/>
        <end position="241"/>
    </location>
</feature>
<accession>A0A3A8AY38</accession>
<evidence type="ECO:0000313" key="4">
    <source>
        <dbReference type="EMBL" id="RKF16746.1"/>
    </source>
</evidence>
<dbReference type="Pfam" id="PF00005">
    <property type="entry name" value="ABC_tran"/>
    <property type="match status" value="2"/>
</dbReference>
<dbReference type="InterPro" id="IPR017871">
    <property type="entry name" value="ABC_transporter-like_CS"/>
</dbReference>
<dbReference type="PANTHER" id="PTHR43790">
    <property type="entry name" value="CARBOHYDRATE TRANSPORT ATP-BINDING PROTEIN MG119-RELATED"/>
    <property type="match status" value="1"/>
</dbReference>
<dbReference type="InterPro" id="IPR003439">
    <property type="entry name" value="ABC_transporter-like_ATP-bd"/>
</dbReference>
<keyword evidence="1" id="KW-0547">Nucleotide-binding</keyword>
<dbReference type="PROSITE" id="PS50893">
    <property type="entry name" value="ABC_TRANSPORTER_2"/>
    <property type="match status" value="2"/>
</dbReference>
<dbReference type="PROSITE" id="PS00211">
    <property type="entry name" value="ABC_TRANSPORTER_1"/>
    <property type="match status" value="1"/>
</dbReference>
<dbReference type="RefSeq" id="WP_121164051.1">
    <property type="nucleotide sequence ID" value="NZ_RAPE01000001.1"/>
</dbReference>
<evidence type="ECO:0000259" key="3">
    <source>
        <dbReference type="PROSITE" id="PS50893"/>
    </source>
</evidence>
<dbReference type="GO" id="GO:0005524">
    <property type="term" value="F:ATP binding"/>
    <property type="evidence" value="ECO:0007669"/>
    <property type="project" value="UniProtKB-KW"/>
</dbReference>
<sequence length="506" mass="55610">MTAAPDRLALEGIVKQFGTFRANDDVNLRIAKGSIHAILGENGAGKSTLMNVIYGLYEQDAGRIISNGQEVRITDPREAMALGIGMVHQHFKQVNTMSVVENVVLGLPGKQILDLDDDRRRVRELAAELGSEIDPDQPMWTLPIGTQQRVEILKMLYRDADLLILDEPTSVLTPTEIRAFFDLLEKLRESGRTILLITHKLDEVMDLADRVTVMRLGRVEAELEIAETNPRELARVMVGRDVVFDVEHTAPKVGDPVLEIEGISAVDNRGIGALDGLSLTVRGGEILGLVGIDGNGQGELAETIAGLRDISKGRISICGQDARGFDPAQRKSALGMGYVPEDRQKVGLDLDSDIAFNMVLRSFRAPPFSRAGWINFRKIRSHAEDLAGRYDVRMQNVSQRVRDLSGGNQQKIILAREIEDDPRLLVVAQPTKGLDVGAIEFVQRTLLAQRDRGTGVLYISSELEELLLVADRLAVIFKGRIVGEMPASEATSEKLGLLMTGKELTT</sequence>
<organism evidence="4 5">
    <name type="scientific">Roseovarius spongiae</name>
    <dbReference type="NCBI Taxonomy" id="2320272"/>
    <lineage>
        <taxon>Bacteria</taxon>
        <taxon>Pseudomonadati</taxon>
        <taxon>Pseudomonadota</taxon>
        <taxon>Alphaproteobacteria</taxon>
        <taxon>Rhodobacterales</taxon>
        <taxon>Roseobacteraceae</taxon>
        <taxon>Roseovarius</taxon>
    </lineage>
</organism>
<gene>
    <name evidence="4" type="ORF">D6850_04195</name>
</gene>
<dbReference type="InterPro" id="IPR027417">
    <property type="entry name" value="P-loop_NTPase"/>
</dbReference>
<dbReference type="EMBL" id="RAPE01000001">
    <property type="protein sequence ID" value="RKF16746.1"/>
    <property type="molecule type" value="Genomic_DNA"/>
</dbReference>
<dbReference type="Proteomes" id="UP000281128">
    <property type="component" value="Unassembled WGS sequence"/>
</dbReference>
<dbReference type="PANTHER" id="PTHR43790:SF4">
    <property type="entry name" value="GUANOSINE IMPORT ATP-BINDING PROTEIN NUPO"/>
    <property type="match status" value="1"/>
</dbReference>
<name>A0A3A8AY38_9RHOB</name>
<dbReference type="InterPro" id="IPR050107">
    <property type="entry name" value="ABC_carbohydrate_import_ATPase"/>
</dbReference>
<keyword evidence="2 4" id="KW-0067">ATP-binding</keyword>
<evidence type="ECO:0000256" key="1">
    <source>
        <dbReference type="ARBA" id="ARBA00022741"/>
    </source>
</evidence>
<comment type="caution">
    <text evidence="4">The sequence shown here is derived from an EMBL/GenBank/DDBJ whole genome shotgun (WGS) entry which is preliminary data.</text>
</comment>
<dbReference type="Gene3D" id="3.40.50.300">
    <property type="entry name" value="P-loop containing nucleotide triphosphate hydrolases"/>
    <property type="match status" value="2"/>
</dbReference>
<dbReference type="OrthoDB" id="9805029at2"/>
<reference evidence="4 5" key="1">
    <citation type="submission" date="2018-09" db="EMBL/GenBank/DDBJ databases">
        <title>Roseovarius spongiae sp. nov., isolated from a marine sponge.</title>
        <authorList>
            <person name="Zhuang L."/>
            <person name="Luo L."/>
        </authorList>
    </citation>
    <scope>NUCLEOTIDE SEQUENCE [LARGE SCALE GENOMIC DNA]</scope>
    <source>
        <strain evidence="4 5">HN-E21</strain>
    </source>
</reference>
<dbReference type="AlphaFoldDB" id="A0A3A8AY38"/>
<evidence type="ECO:0000313" key="5">
    <source>
        <dbReference type="Proteomes" id="UP000281128"/>
    </source>
</evidence>
<dbReference type="CDD" id="cd03216">
    <property type="entry name" value="ABC_Carb_Monos_I"/>
    <property type="match status" value="1"/>
</dbReference>
<dbReference type="SMART" id="SM00382">
    <property type="entry name" value="AAA"/>
    <property type="match status" value="1"/>
</dbReference>
<dbReference type="InterPro" id="IPR003593">
    <property type="entry name" value="AAA+_ATPase"/>
</dbReference>
<dbReference type="GO" id="GO:0016887">
    <property type="term" value="F:ATP hydrolysis activity"/>
    <property type="evidence" value="ECO:0007669"/>
    <property type="project" value="InterPro"/>
</dbReference>
<dbReference type="SUPFAM" id="SSF52540">
    <property type="entry name" value="P-loop containing nucleoside triphosphate hydrolases"/>
    <property type="match status" value="2"/>
</dbReference>
<dbReference type="CDD" id="cd03215">
    <property type="entry name" value="ABC_Carb_Monos_II"/>
    <property type="match status" value="1"/>
</dbReference>
<keyword evidence="5" id="KW-1185">Reference proteome</keyword>
<protein>
    <submittedName>
        <fullName evidence="4">ABC transporter ATP-binding protein</fullName>
    </submittedName>
</protein>